<feature type="domain" description="Oxidoreductase-like" evidence="1">
    <location>
        <begin position="6"/>
        <end position="45"/>
    </location>
</feature>
<accession>A0ABY9TJS3</accession>
<dbReference type="Pfam" id="PF09791">
    <property type="entry name" value="Oxidored-like"/>
    <property type="match status" value="1"/>
</dbReference>
<name>A0ABY9TJS3_9GAMM</name>
<evidence type="ECO:0000313" key="2">
    <source>
        <dbReference type="EMBL" id="WNC69074.1"/>
    </source>
</evidence>
<dbReference type="RefSeq" id="WP_348388218.1">
    <property type="nucleotide sequence ID" value="NZ_CP134146.1"/>
</dbReference>
<protein>
    <submittedName>
        <fullName evidence="2">Oxidoreductase-like domain-containing protein</fullName>
    </submittedName>
</protein>
<sequence length="50" mass="5696">MTELLEKPYPPADDDCCGGGACCPCVWDNYYAELQKWRVQQAEIKQQVDS</sequence>
<reference evidence="3" key="1">
    <citation type="submission" date="2023-09" db="EMBL/GenBank/DDBJ databases">
        <authorList>
            <person name="Li S."/>
            <person name="Li X."/>
            <person name="Zhang C."/>
            <person name="Zhao Z."/>
        </authorList>
    </citation>
    <scope>NUCLEOTIDE SEQUENCE [LARGE SCALE GENOMIC DNA]</scope>
    <source>
        <strain evidence="3">SQ345</strain>
    </source>
</reference>
<gene>
    <name evidence="2" type="ORF">RI845_02710</name>
</gene>
<dbReference type="InterPro" id="IPR019180">
    <property type="entry name" value="Oxidoreductase-like_N"/>
</dbReference>
<organism evidence="2 3">
    <name type="scientific">Thalassotalea nanhaiensis</name>
    <dbReference type="NCBI Taxonomy" id="3065648"/>
    <lineage>
        <taxon>Bacteria</taxon>
        <taxon>Pseudomonadati</taxon>
        <taxon>Pseudomonadota</taxon>
        <taxon>Gammaproteobacteria</taxon>
        <taxon>Alteromonadales</taxon>
        <taxon>Colwelliaceae</taxon>
        <taxon>Thalassotalea</taxon>
    </lineage>
</organism>
<evidence type="ECO:0000313" key="3">
    <source>
        <dbReference type="Proteomes" id="UP001248581"/>
    </source>
</evidence>
<proteinExistence type="predicted"/>
<evidence type="ECO:0000259" key="1">
    <source>
        <dbReference type="Pfam" id="PF09791"/>
    </source>
</evidence>
<dbReference type="Proteomes" id="UP001248581">
    <property type="component" value="Chromosome"/>
</dbReference>
<dbReference type="EMBL" id="CP134146">
    <property type="protein sequence ID" value="WNC69074.1"/>
    <property type="molecule type" value="Genomic_DNA"/>
</dbReference>
<keyword evidence="3" id="KW-1185">Reference proteome</keyword>